<keyword evidence="3" id="KW-0813">Transport</keyword>
<reference evidence="10 11" key="1">
    <citation type="submission" date="2018-07" db="EMBL/GenBank/DDBJ databases">
        <title>Sequencing the genomes of 1000 actinobacteria strains.</title>
        <authorList>
            <person name="Klenk H.-P."/>
        </authorList>
    </citation>
    <scope>NUCLEOTIDE SEQUENCE [LARGE SCALE GENOMIC DNA]</scope>
    <source>
        <strain evidence="10 11">DSM 14442</strain>
    </source>
</reference>
<comment type="subcellular location">
    <subcellularLocation>
        <location evidence="1">Cell membrane</location>
        <topology evidence="1">Multi-pass membrane protein</topology>
    </subcellularLocation>
</comment>
<evidence type="ECO:0000313" key="11">
    <source>
        <dbReference type="Proteomes" id="UP000256727"/>
    </source>
</evidence>
<comment type="similarity">
    <text evidence="2">Belongs to the autoinducer-2 exporter (AI-2E) (TC 2.A.86) family.</text>
</comment>
<comment type="caution">
    <text evidence="10">The sequence shown here is derived from an EMBL/GenBank/DDBJ whole genome shotgun (WGS) entry which is preliminary data.</text>
</comment>
<dbReference type="InterPro" id="IPR002549">
    <property type="entry name" value="AI-2E-like"/>
</dbReference>
<feature type="transmembrane region" description="Helical" evidence="9">
    <location>
        <begin position="85"/>
        <end position="103"/>
    </location>
</feature>
<protein>
    <submittedName>
        <fullName evidence="10">Putative PurR-regulated permease PerM</fullName>
    </submittedName>
</protein>
<feature type="transmembrane region" description="Helical" evidence="9">
    <location>
        <begin position="115"/>
        <end position="136"/>
    </location>
</feature>
<organism evidence="10 11">
    <name type="scientific">Citricoccus muralis</name>
    <dbReference type="NCBI Taxonomy" id="169134"/>
    <lineage>
        <taxon>Bacteria</taxon>
        <taxon>Bacillati</taxon>
        <taxon>Actinomycetota</taxon>
        <taxon>Actinomycetes</taxon>
        <taxon>Micrococcales</taxon>
        <taxon>Micrococcaceae</taxon>
        <taxon>Citricoccus</taxon>
    </lineage>
</organism>
<feature type="transmembrane region" description="Helical" evidence="9">
    <location>
        <begin position="205"/>
        <end position="226"/>
    </location>
</feature>
<evidence type="ECO:0000256" key="8">
    <source>
        <dbReference type="SAM" id="MobiDB-lite"/>
    </source>
</evidence>
<dbReference type="AlphaFoldDB" id="A0A3D9LH24"/>
<feature type="transmembrane region" description="Helical" evidence="9">
    <location>
        <begin position="258"/>
        <end position="281"/>
    </location>
</feature>
<evidence type="ECO:0000256" key="2">
    <source>
        <dbReference type="ARBA" id="ARBA00009773"/>
    </source>
</evidence>
<proteinExistence type="inferred from homology"/>
<evidence type="ECO:0000313" key="10">
    <source>
        <dbReference type="EMBL" id="REE05090.1"/>
    </source>
</evidence>
<feature type="region of interest" description="Disordered" evidence="8">
    <location>
        <begin position="1"/>
        <end position="43"/>
    </location>
</feature>
<dbReference type="GO" id="GO:0005886">
    <property type="term" value="C:plasma membrane"/>
    <property type="evidence" value="ECO:0007669"/>
    <property type="project" value="UniProtKB-SubCell"/>
</dbReference>
<feature type="transmembrane region" description="Helical" evidence="9">
    <location>
        <begin position="354"/>
        <end position="387"/>
    </location>
</feature>
<evidence type="ECO:0000256" key="6">
    <source>
        <dbReference type="ARBA" id="ARBA00022989"/>
    </source>
</evidence>
<dbReference type="Pfam" id="PF01594">
    <property type="entry name" value="AI-2E_transport"/>
    <property type="match status" value="1"/>
</dbReference>
<evidence type="ECO:0000256" key="3">
    <source>
        <dbReference type="ARBA" id="ARBA00022448"/>
    </source>
</evidence>
<gene>
    <name evidence="10" type="ORF">C8E99_2950</name>
</gene>
<keyword evidence="11" id="KW-1185">Reference proteome</keyword>
<evidence type="ECO:0000256" key="1">
    <source>
        <dbReference type="ARBA" id="ARBA00004651"/>
    </source>
</evidence>
<dbReference type="Proteomes" id="UP000256727">
    <property type="component" value="Unassembled WGS sequence"/>
</dbReference>
<keyword evidence="4" id="KW-1003">Cell membrane</keyword>
<feature type="compositionally biased region" description="Pro residues" evidence="8">
    <location>
        <begin position="18"/>
        <end position="34"/>
    </location>
</feature>
<keyword evidence="7 9" id="KW-0472">Membrane</keyword>
<keyword evidence="6 9" id="KW-1133">Transmembrane helix</keyword>
<name>A0A3D9LH24_9MICC</name>
<dbReference type="EMBL" id="QREH01000001">
    <property type="protein sequence ID" value="REE05090.1"/>
    <property type="molecule type" value="Genomic_DNA"/>
</dbReference>
<accession>A0A3D9LH24</accession>
<evidence type="ECO:0000256" key="7">
    <source>
        <dbReference type="ARBA" id="ARBA00023136"/>
    </source>
</evidence>
<dbReference type="GO" id="GO:0055085">
    <property type="term" value="P:transmembrane transport"/>
    <property type="evidence" value="ECO:0007669"/>
    <property type="project" value="TreeGrafter"/>
</dbReference>
<feature type="transmembrane region" description="Helical" evidence="9">
    <location>
        <begin position="55"/>
        <end position="79"/>
    </location>
</feature>
<sequence length="399" mass="41670">MVTMATDDPRDLDESTDVPPPSPAAPSCPPPSPSPRAAQDHGSTRSKLRAALDAVGHPFGFGFVLTLGALTAILIGAALTSLSTVLMYIVVALFLALALEPAVRFLDRRGLPRPWGITVTLLAFLLAIAGVLWLIVPTVVQQVANFVSSIPGMVDDFMTSDLYTRLEGTFGEGLSTLTAQIESFLTDPNSLATIGGGALQAGVGIANGVSGALIVLVLALYFLASLQSMKRALYRLAPARNRPGIEDLTEEITQSVGAFLAGMVVLALANAVVVFVLHVVLGLAFPALMAVTAFCITIIPLVGTVLFWVIGSFFAVFVDPTSALIFAIAYLVYMQVEAYLLTPRVMSRAVAVPGALVVIGALVGGTLLGLVGALIAVPTTAAVLLIIRRVVVPRQDAKT</sequence>
<dbReference type="PANTHER" id="PTHR21716">
    <property type="entry name" value="TRANSMEMBRANE PROTEIN"/>
    <property type="match status" value="1"/>
</dbReference>
<evidence type="ECO:0000256" key="4">
    <source>
        <dbReference type="ARBA" id="ARBA00022475"/>
    </source>
</evidence>
<evidence type="ECO:0000256" key="9">
    <source>
        <dbReference type="SAM" id="Phobius"/>
    </source>
</evidence>
<keyword evidence="5 9" id="KW-0812">Transmembrane</keyword>
<feature type="transmembrane region" description="Helical" evidence="9">
    <location>
        <begin position="323"/>
        <end position="342"/>
    </location>
</feature>
<feature type="transmembrane region" description="Helical" evidence="9">
    <location>
        <begin position="287"/>
        <end position="316"/>
    </location>
</feature>
<dbReference type="PANTHER" id="PTHR21716:SF53">
    <property type="entry name" value="PERMEASE PERM-RELATED"/>
    <property type="match status" value="1"/>
</dbReference>
<evidence type="ECO:0000256" key="5">
    <source>
        <dbReference type="ARBA" id="ARBA00022692"/>
    </source>
</evidence>